<evidence type="ECO:0000313" key="2">
    <source>
        <dbReference type="EMBL" id="CDM81467.1"/>
    </source>
</evidence>
<proteinExistence type="predicted"/>
<protein>
    <submittedName>
        <fullName evidence="2">Uncharacterized protein</fullName>
    </submittedName>
</protein>
<name>A0A077RW97_WHEAT</name>
<dbReference type="ExpressionAtlas" id="A0A077RW97">
    <property type="expression patterns" value="baseline"/>
</dbReference>
<gene>
    <name evidence="2" type="ORF">TRAES_3BF064800160CFD_c1</name>
</gene>
<sequence>MVRGVADASEARAAVRGSSLHRWLQVLRKEALQGQEVLDATSDLSAVVGSAKKFLAGLKSLTDAVDALERLAVPGADLDKFLNVLQLDVAMDVDDDDAPAPAPVSAAHYVDQGSYSVATAPGAKRKRAGSSSVDQAGDGDGDANGETASHSHGRGVVDRAYRHKHRALACKRHTTSSGHPPVAVAMAMARVRRRIGTPNLGQLPFSRISLQ</sequence>
<dbReference type="EMBL" id="HG670306">
    <property type="protein sequence ID" value="CDM81467.1"/>
    <property type="molecule type" value="Genomic_DNA"/>
</dbReference>
<accession>A0A077RW97</accession>
<dbReference type="AlphaFoldDB" id="A0A077RW97"/>
<feature type="region of interest" description="Disordered" evidence="1">
    <location>
        <begin position="119"/>
        <end position="157"/>
    </location>
</feature>
<organism evidence="2">
    <name type="scientific">Triticum aestivum</name>
    <name type="common">Wheat</name>
    <dbReference type="NCBI Taxonomy" id="4565"/>
    <lineage>
        <taxon>Eukaryota</taxon>
        <taxon>Viridiplantae</taxon>
        <taxon>Streptophyta</taxon>
        <taxon>Embryophyta</taxon>
        <taxon>Tracheophyta</taxon>
        <taxon>Spermatophyta</taxon>
        <taxon>Magnoliopsida</taxon>
        <taxon>Liliopsida</taxon>
        <taxon>Poales</taxon>
        <taxon>Poaceae</taxon>
        <taxon>BOP clade</taxon>
        <taxon>Pooideae</taxon>
        <taxon>Triticodae</taxon>
        <taxon>Triticeae</taxon>
        <taxon>Triticinae</taxon>
        <taxon>Triticum</taxon>
    </lineage>
</organism>
<evidence type="ECO:0000256" key="1">
    <source>
        <dbReference type="SAM" id="MobiDB-lite"/>
    </source>
</evidence>
<dbReference type="HOGENOM" id="CLU_089454_0_0_1"/>
<reference evidence="2" key="1">
    <citation type="journal article" date="2014" name="Science">
        <title>Structural and functional partitioning of bread wheat chromosome 3B.</title>
        <authorList>
            <person name="Choulet F."/>
            <person name="Alberti A."/>
            <person name="Theil S."/>
            <person name="Glover N."/>
            <person name="Barbe V."/>
            <person name="Daron J."/>
            <person name="Pingault L."/>
            <person name="Sourdille P."/>
            <person name="Couloux A."/>
            <person name="Paux E."/>
            <person name="Leroy P."/>
            <person name="Mangenot S."/>
            <person name="Guilhot N."/>
            <person name="Le Gouis J."/>
            <person name="Balfourier F."/>
            <person name="Alaux M."/>
            <person name="Jamilloux V."/>
            <person name="Poulain J."/>
            <person name="Durand C."/>
            <person name="Bellec A."/>
            <person name="Gaspin C."/>
            <person name="Safar J."/>
            <person name="Dolezel J."/>
            <person name="Rogers J."/>
            <person name="Vandepoele K."/>
            <person name="Aury J.M."/>
            <person name="Mayer K."/>
            <person name="Berges H."/>
            <person name="Quesneville H."/>
            <person name="Wincker P."/>
            <person name="Feuillet C."/>
        </authorList>
    </citation>
    <scope>NUCLEOTIDE SEQUENCE</scope>
</reference>